<reference evidence="2" key="1">
    <citation type="submission" date="2015-03" db="EMBL/GenBank/DDBJ databases">
        <authorList>
            <consortium name="Pathogen Informatics"/>
        </authorList>
    </citation>
    <scope>NUCLEOTIDE SEQUENCE [LARGE SCALE GENOMIC DNA]</scope>
    <source>
        <strain evidence="2">K00500041</strain>
    </source>
</reference>
<dbReference type="EC" id="3.1.-.-" evidence="1"/>
<dbReference type="STRING" id="115862.BBG46_06665"/>
<name>A0A0U0QR08_MYCTX</name>
<protein>
    <submittedName>
        <fullName evidence="1">Conserved protein of uncharacterized function with PIN domain, possible toxin</fullName>
        <ecNumber evidence="1">3.1.-.-</ecNumber>
    </submittedName>
</protein>
<evidence type="ECO:0000313" key="1">
    <source>
        <dbReference type="EMBL" id="COV24214.1"/>
    </source>
</evidence>
<accession>A0A0U0QR08</accession>
<organism evidence="1 2">
    <name type="scientific">Mycobacterium tuberculosis</name>
    <dbReference type="NCBI Taxonomy" id="1773"/>
    <lineage>
        <taxon>Bacteria</taxon>
        <taxon>Bacillati</taxon>
        <taxon>Actinomycetota</taxon>
        <taxon>Actinomycetes</taxon>
        <taxon>Mycobacteriales</taxon>
        <taxon>Mycobacteriaceae</taxon>
        <taxon>Mycobacterium</taxon>
        <taxon>Mycobacterium tuberculosis complex</taxon>
    </lineage>
</organism>
<sequence>MQLAAYGIEYDAEIHSSDTDFARFADLKWTDPLRE</sequence>
<dbReference type="Proteomes" id="UP000038802">
    <property type="component" value="Unassembled WGS sequence"/>
</dbReference>
<dbReference type="AlphaFoldDB" id="A0A0U0QR08"/>
<proteinExistence type="predicted"/>
<gene>
    <name evidence="1" type="ORF">ERS007703_00915</name>
</gene>
<dbReference type="EMBL" id="CSAE01000066">
    <property type="protein sequence ID" value="COV24214.1"/>
    <property type="molecule type" value="Genomic_DNA"/>
</dbReference>
<dbReference type="GO" id="GO:0016787">
    <property type="term" value="F:hydrolase activity"/>
    <property type="evidence" value="ECO:0007669"/>
    <property type="project" value="UniProtKB-KW"/>
</dbReference>
<keyword evidence="1" id="KW-0378">Hydrolase</keyword>
<evidence type="ECO:0000313" key="2">
    <source>
        <dbReference type="Proteomes" id="UP000038802"/>
    </source>
</evidence>